<name>A0A820KPG7_9BILA</name>
<dbReference type="InterPro" id="IPR018186">
    <property type="entry name" value="TF_T-box_CS"/>
</dbReference>
<evidence type="ECO:0000259" key="7">
    <source>
        <dbReference type="PROSITE" id="PS50252"/>
    </source>
</evidence>
<dbReference type="InterPro" id="IPR008967">
    <property type="entry name" value="p53-like_TF_DNA-bd_sf"/>
</dbReference>
<dbReference type="PROSITE" id="PS50252">
    <property type="entry name" value="TBOX_3"/>
    <property type="match status" value="1"/>
</dbReference>
<comment type="caution">
    <text evidence="8">The sequence shown here is derived from an EMBL/GenBank/DDBJ whole genome shotgun (WGS) entry which is preliminary data.</text>
</comment>
<dbReference type="InterPro" id="IPR046360">
    <property type="entry name" value="T-box_DNA-bd"/>
</dbReference>
<keyword evidence="4" id="KW-0804">Transcription</keyword>
<feature type="non-terminal residue" evidence="8">
    <location>
        <position position="1"/>
    </location>
</feature>
<dbReference type="GO" id="GO:0000978">
    <property type="term" value="F:RNA polymerase II cis-regulatory region sequence-specific DNA binding"/>
    <property type="evidence" value="ECO:0007669"/>
    <property type="project" value="InterPro"/>
</dbReference>
<accession>A0A820KPG7</accession>
<evidence type="ECO:0000256" key="3">
    <source>
        <dbReference type="ARBA" id="ARBA00023125"/>
    </source>
</evidence>
<dbReference type="GO" id="GO:0003007">
    <property type="term" value="P:heart morphogenesis"/>
    <property type="evidence" value="ECO:0007669"/>
    <property type="project" value="TreeGrafter"/>
</dbReference>
<dbReference type="GO" id="GO:0005634">
    <property type="term" value="C:nucleus"/>
    <property type="evidence" value="ECO:0007669"/>
    <property type="project" value="UniProtKB-SubCell"/>
</dbReference>
<protein>
    <recommendedName>
        <fullName evidence="7">T-box domain-containing protein</fullName>
    </recommendedName>
</protein>
<dbReference type="InterPro" id="IPR001699">
    <property type="entry name" value="TF_T-box"/>
</dbReference>
<dbReference type="SUPFAM" id="SSF49417">
    <property type="entry name" value="p53-like transcription factors"/>
    <property type="match status" value="1"/>
</dbReference>
<dbReference type="GO" id="GO:0001708">
    <property type="term" value="P:cell fate specification"/>
    <property type="evidence" value="ECO:0007669"/>
    <property type="project" value="TreeGrafter"/>
</dbReference>
<organism evidence="8 9">
    <name type="scientific">Adineta steineri</name>
    <dbReference type="NCBI Taxonomy" id="433720"/>
    <lineage>
        <taxon>Eukaryota</taxon>
        <taxon>Metazoa</taxon>
        <taxon>Spiralia</taxon>
        <taxon>Gnathifera</taxon>
        <taxon>Rotifera</taxon>
        <taxon>Eurotatoria</taxon>
        <taxon>Bdelloidea</taxon>
        <taxon>Adinetida</taxon>
        <taxon>Adinetidae</taxon>
        <taxon>Adineta</taxon>
    </lineage>
</organism>
<dbReference type="GO" id="GO:0045893">
    <property type="term" value="P:positive regulation of DNA-templated transcription"/>
    <property type="evidence" value="ECO:0007669"/>
    <property type="project" value="InterPro"/>
</dbReference>
<dbReference type="PANTHER" id="PTHR11267">
    <property type="entry name" value="T-BOX PROTEIN-RELATED"/>
    <property type="match status" value="1"/>
</dbReference>
<dbReference type="EMBL" id="CAJOAZ010020094">
    <property type="protein sequence ID" value="CAF4342892.1"/>
    <property type="molecule type" value="Genomic_DNA"/>
</dbReference>
<comment type="subcellular location">
    <subcellularLocation>
        <location evidence="1 6">Nucleus</location>
    </subcellularLocation>
</comment>
<dbReference type="SMART" id="SM00425">
    <property type="entry name" value="TBOX"/>
    <property type="match status" value="1"/>
</dbReference>
<sequence>MLQTVYPRTESSIHLELQDTELWSRFESLSTEMILTKGGRRMFPVLRVAVHGLDPETLYDFKLDFLPYDNYRWRYVSGQW</sequence>
<evidence type="ECO:0000256" key="1">
    <source>
        <dbReference type="ARBA" id="ARBA00004123"/>
    </source>
</evidence>
<dbReference type="GO" id="GO:0000981">
    <property type="term" value="F:DNA-binding transcription factor activity, RNA polymerase II-specific"/>
    <property type="evidence" value="ECO:0007669"/>
    <property type="project" value="TreeGrafter"/>
</dbReference>
<comment type="caution">
    <text evidence="6">Lacks conserved residue(s) required for the propagation of feature annotation.</text>
</comment>
<proteinExistence type="predicted"/>
<evidence type="ECO:0000256" key="6">
    <source>
        <dbReference type="PROSITE-ProRule" id="PRU00201"/>
    </source>
</evidence>
<dbReference type="GO" id="GO:0001707">
    <property type="term" value="P:mesoderm formation"/>
    <property type="evidence" value="ECO:0007669"/>
    <property type="project" value="TreeGrafter"/>
</dbReference>
<evidence type="ECO:0000256" key="4">
    <source>
        <dbReference type="ARBA" id="ARBA00023163"/>
    </source>
</evidence>
<evidence type="ECO:0000313" key="9">
    <source>
        <dbReference type="Proteomes" id="UP000663844"/>
    </source>
</evidence>
<dbReference type="PROSITE" id="PS01283">
    <property type="entry name" value="TBOX_1"/>
    <property type="match status" value="1"/>
</dbReference>
<feature type="domain" description="T-box" evidence="7">
    <location>
        <begin position="17"/>
        <end position="80"/>
    </location>
</feature>
<gene>
    <name evidence="8" type="ORF">OXD698_LOCUS48334</name>
</gene>
<dbReference type="AlphaFoldDB" id="A0A820KPG7"/>
<dbReference type="Gene3D" id="2.60.40.820">
    <property type="entry name" value="Transcription factor, T-box"/>
    <property type="match status" value="1"/>
</dbReference>
<evidence type="ECO:0000313" key="8">
    <source>
        <dbReference type="EMBL" id="CAF4342892.1"/>
    </source>
</evidence>
<dbReference type="Proteomes" id="UP000663844">
    <property type="component" value="Unassembled WGS sequence"/>
</dbReference>
<keyword evidence="2" id="KW-0805">Transcription regulation</keyword>
<dbReference type="Pfam" id="PF00907">
    <property type="entry name" value="T-box"/>
    <property type="match status" value="1"/>
</dbReference>
<evidence type="ECO:0000256" key="5">
    <source>
        <dbReference type="ARBA" id="ARBA00023242"/>
    </source>
</evidence>
<dbReference type="InterPro" id="IPR036960">
    <property type="entry name" value="T-box_sf"/>
</dbReference>
<dbReference type="GO" id="GO:0000785">
    <property type="term" value="C:chromatin"/>
    <property type="evidence" value="ECO:0007669"/>
    <property type="project" value="TreeGrafter"/>
</dbReference>
<reference evidence="8" key="1">
    <citation type="submission" date="2021-02" db="EMBL/GenBank/DDBJ databases">
        <authorList>
            <person name="Nowell W R."/>
        </authorList>
    </citation>
    <scope>NUCLEOTIDE SEQUENCE</scope>
</reference>
<dbReference type="PANTHER" id="PTHR11267:SF106">
    <property type="entry name" value="T-RELATED PROTEIN"/>
    <property type="match status" value="1"/>
</dbReference>
<keyword evidence="5 6" id="KW-0539">Nucleus</keyword>
<evidence type="ECO:0000256" key="2">
    <source>
        <dbReference type="ARBA" id="ARBA00023015"/>
    </source>
</evidence>
<keyword evidence="3 6" id="KW-0238">DNA-binding</keyword>